<evidence type="ECO:0000256" key="1">
    <source>
        <dbReference type="SAM" id="MobiDB-lite"/>
    </source>
</evidence>
<evidence type="ECO:0000313" key="2">
    <source>
        <dbReference type="EMBL" id="CAA9486851.1"/>
    </source>
</evidence>
<sequence>ARARSSRRDRRHRRGRRRQRAAVDHPDRPLVQGRRARAQSAQAQARRVPALRAGGSDGGGLPEPRRAAGRHRADVRRAAATAPARVLAPSRRERRARRRDAQDAGAGRHRLARL</sequence>
<organism evidence="2">
    <name type="scientific">uncultured Solirubrobacteraceae bacterium</name>
    <dbReference type="NCBI Taxonomy" id="1162706"/>
    <lineage>
        <taxon>Bacteria</taxon>
        <taxon>Bacillati</taxon>
        <taxon>Actinomycetota</taxon>
        <taxon>Thermoleophilia</taxon>
        <taxon>Solirubrobacterales</taxon>
        <taxon>Solirubrobacteraceae</taxon>
        <taxon>environmental samples</taxon>
    </lineage>
</organism>
<gene>
    <name evidence="2" type="ORF">AVDCRST_MAG67-2186</name>
</gene>
<accession>A0A6J4S190</accession>
<dbReference type="EMBL" id="CADCVQ010000054">
    <property type="protein sequence ID" value="CAA9486851.1"/>
    <property type="molecule type" value="Genomic_DNA"/>
</dbReference>
<protein>
    <submittedName>
        <fullName evidence="2">Uncharacterized protein</fullName>
    </submittedName>
</protein>
<dbReference type="AlphaFoldDB" id="A0A6J4S190"/>
<feature type="compositionally biased region" description="Low complexity" evidence="1">
    <location>
        <begin position="78"/>
        <end position="89"/>
    </location>
</feature>
<name>A0A6J4S190_9ACTN</name>
<proteinExistence type="predicted"/>
<feature type="compositionally biased region" description="Basic and acidic residues" evidence="1">
    <location>
        <begin position="63"/>
        <end position="77"/>
    </location>
</feature>
<reference evidence="2" key="1">
    <citation type="submission" date="2020-02" db="EMBL/GenBank/DDBJ databases">
        <authorList>
            <person name="Meier V. D."/>
        </authorList>
    </citation>
    <scope>NUCLEOTIDE SEQUENCE</scope>
    <source>
        <strain evidence="2">AVDCRST_MAG67</strain>
    </source>
</reference>
<feature type="compositionally biased region" description="Basic residues" evidence="1">
    <location>
        <begin position="1"/>
        <end position="20"/>
    </location>
</feature>
<feature type="compositionally biased region" description="Low complexity" evidence="1">
    <location>
        <begin position="38"/>
        <end position="47"/>
    </location>
</feature>
<feature type="non-terminal residue" evidence="2">
    <location>
        <position position="1"/>
    </location>
</feature>
<feature type="non-terminal residue" evidence="2">
    <location>
        <position position="114"/>
    </location>
</feature>
<feature type="region of interest" description="Disordered" evidence="1">
    <location>
        <begin position="1"/>
        <end position="114"/>
    </location>
</feature>